<protein>
    <submittedName>
        <fullName evidence="2">GNAT family N-acetyltransferase</fullName>
    </submittedName>
</protein>
<reference evidence="2 3" key="1">
    <citation type="submission" date="2017-08" db="EMBL/GenBank/DDBJ databases">
        <title>Draft Genome Sequence of Hafnia alvei CITHA-6 Isolated from Raw Bovine Milk.</title>
        <authorList>
            <person name="Culligan E.P."/>
            <person name="Mcsweeney A."/>
            <person name="O'Doherty C."/>
            <person name="Gleeson E."/>
            <person name="O'Riordan D."/>
            <person name="Sleator R.D."/>
        </authorList>
    </citation>
    <scope>NUCLEOTIDE SEQUENCE [LARGE SCALE GENOMIC DNA]</scope>
    <source>
        <strain evidence="2 3">CITHA-6</strain>
    </source>
</reference>
<dbReference type="Pfam" id="PF00583">
    <property type="entry name" value="Acetyltransf_1"/>
    <property type="match status" value="1"/>
</dbReference>
<proteinExistence type="predicted"/>
<feature type="domain" description="N-acetyltransferase" evidence="1">
    <location>
        <begin position="5"/>
        <end position="146"/>
    </location>
</feature>
<dbReference type="EMBL" id="NQMS01000002">
    <property type="protein sequence ID" value="PAV97727.1"/>
    <property type="molecule type" value="Genomic_DNA"/>
</dbReference>
<dbReference type="CDD" id="cd04301">
    <property type="entry name" value="NAT_SF"/>
    <property type="match status" value="1"/>
</dbReference>
<keyword evidence="2" id="KW-0808">Transferase</keyword>
<evidence type="ECO:0000313" key="2">
    <source>
        <dbReference type="EMBL" id="PAV97727.1"/>
    </source>
</evidence>
<dbReference type="RefSeq" id="WP_008813505.1">
    <property type="nucleotide sequence ID" value="NZ_CAUEKQ010000023.1"/>
</dbReference>
<sequence length="175" mass="20683">MFSITRITNMDEKLYTLTDHLYANAFPYHEKREERAKHSALANPAYHLEAWEFDNTFVGFIGYWMFKHYAYIEHLAIDPSVRSRGFGKKILEHFLAHHPQTVLEIDPLTSEIAHRRLRFYQSLGFIQNDFVHHHPSYHAEMSDHQLIVLSSKQALSDEQYTTFCHDLRFVVMDGV</sequence>
<comment type="caution">
    <text evidence="2">The sequence shown here is derived from an EMBL/GenBank/DDBJ whole genome shotgun (WGS) entry which is preliminary data.</text>
</comment>
<evidence type="ECO:0000313" key="3">
    <source>
        <dbReference type="Proteomes" id="UP000218796"/>
    </source>
</evidence>
<dbReference type="InterPro" id="IPR000182">
    <property type="entry name" value="GNAT_dom"/>
</dbReference>
<dbReference type="KEGG" id="hpar:AL518_14810"/>
<dbReference type="PROSITE" id="PS51186">
    <property type="entry name" value="GNAT"/>
    <property type="match status" value="1"/>
</dbReference>
<keyword evidence="3" id="KW-1185">Reference proteome</keyword>
<evidence type="ECO:0000259" key="1">
    <source>
        <dbReference type="PROSITE" id="PS51186"/>
    </source>
</evidence>
<organism evidence="2 3">
    <name type="scientific">Hafnia paralvei</name>
    <dbReference type="NCBI Taxonomy" id="546367"/>
    <lineage>
        <taxon>Bacteria</taxon>
        <taxon>Pseudomonadati</taxon>
        <taxon>Pseudomonadota</taxon>
        <taxon>Gammaproteobacteria</taxon>
        <taxon>Enterobacterales</taxon>
        <taxon>Hafniaceae</taxon>
        <taxon>Hafnia</taxon>
    </lineage>
</organism>
<dbReference type="GO" id="GO:0016747">
    <property type="term" value="F:acyltransferase activity, transferring groups other than amino-acyl groups"/>
    <property type="evidence" value="ECO:0007669"/>
    <property type="project" value="InterPro"/>
</dbReference>
<dbReference type="Proteomes" id="UP000218796">
    <property type="component" value="Unassembled WGS sequence"/>
</dbReference>
<dbReference type="SUPFAM" id="SSF55729">
    <property type="entry name" value="Acyl-CoA N-acyltransferases (Nat)"/>
    <property type="match status" value="1"/>
</dbReference>
<dbReference type="Gene3D" id="3.40.630.30">
    <property type="match status" value="1"/>
</dbReference>
<dbReference type="OrthoDB" id="9127144at2"/>
<dbReference type="InterPro" id="IPR016181">
    <property type="entry name" value="Acyl_CoA_acyltransferase"/>
</dbReference>
<dbReference type="AlphaFoldDB" id="A0A2A2MGH4"/>
<name>A0A2A2MGH4_9GAMM</name>
<gene>
    <name evidence="2" type="ORF">CJD50_08775</name>
</gene>
<accession>A0A2A2MGH4</accession>